<dbReference type="PANTHER" id="PTHR32487:SF8">
    <property type="entry name" value="NAD-DEPENDENT EPIMERASE_DEHYDRATASE DOMAIN-CONTAINING PROTEIN"/>
    <property type="match status" value="1"/>
</dbReference>
<dbReference type="Pfam" id="PF22917">
    <property type="entry name" value="PRISE"/>
    <property type="match status" value="1"/>
</dbReference>
<evidence type="ECO:0000259" key="1">
    <source>
        <dbReference type="Pfam" id="PF22917"/>
    </source>
</evidence>
<organism evidence="2 3">
    <name type="scientific">Tothia fuscella</name>
    <dbReference type="NCBI Taxonomy" id="1048955"/>
    <lineage>
        <taxon>Eukaryota</taxon>
        <taxon>Fungi</taxon>
        <taxon>Dikarya</taxon>
        <taxon>Ascomycota</taxon>
        <taxon>Pezizomycotina</taxon>
        <taxon>Dothideomycetes</taxon>
        <taxon>Pleosporomycetidae</taxon>
        <taxon>Venturiales</taxon>
        <taxon>Cylindrosympodiaceae</taxon>
        <taxon>Tothia</taxon>
    </lineage>
</organism>
<protein>
    <recommendedName>
        <fullName evidence="1">PRISE-like Rossmann-fold domain-containing protein</fullName>
    </recommendedName>
</protein>
<dbReference type="SUPFAM" id="SSF51735">
    <property type="entry name" value="NAD(P)-binding Rossmann-fold domains"/>
    <property type="match status" value="1"/>
</dbReference>
<gene>
    <name evidence="2" type="ORF">EJ08DRAFT_705822</name>
</gene>
<keyword evidence="3" id="KW-1185">Reference proteome</keyword>
<evidence type="ECO:0000313" key="2">
    <source>
        <dbReference type="EMBL" id="KAF2419910.1"/>
    </source>
</evidence>
<sequence length="388" mass="43378">MAPSLPSNLSALVFGASGITGWAVVRTALEYPTPTTFSRVIGLTNRPLSLKDSFLPPDPRLSLKSGVDLSGDVESIVKALKEIENVENTTHVYFTAWGQDGSTEQIRANVELLMNSLKAVEQLCPDLLFVTWPSGGKWYGFEHAQLLHPKAPFKEIDDRIPEPYAKHVFYYNQHDALAEFAKGKRWSFADIRPDAIVGFVPNNNPMNIAQPLAIYLSLWHSLNPKKPAPFPGTSTSYRFLQTNCFQDQVAKMHIHVSLHPGMTAGGSYNIADEDFGQSWEMIWSKLGEYFDVETRGPAEDGSLSGEAWVMSQQGGWKSWEKEKGLKSGIVSETAWVFMTTVTGDYSEFDRSLDISAAREIGFKDSIDHVESYRRAFDRMREAKMIPGL</sequence>
<name>A0A9P4TTJ2_9PEZI</name>
<reference evidence="2" key="1">
    <citation type="journal article" date="2020" name="Stud. Mycol.">
        <title>101 Dothideomycetes genomes: a test case for predicting lifestyles and emergence of pathogens.</title>
        <authorList>
            <person name="Haridas S."/>
            <person name="Albert R."/>
            <person name="Binder M."/>
            <person name="Bloem J."/>
            <person name="Labutti K."/>
            <person name="Salamov A."/>
            <person name="Andreopoulos B."/>
            <person name="Baker S."/>
            <person name="Barry K."/>
            <person name="Bills G."/>
            <person name="Bluhm B."/>
            <person name="Cannon C."/>
            <person name="Castanera R."/>
            <person name="Culley D."/>
            <person name="Daum C."/>
            <person name="Ezra D."/>
            <person name="Gonzalez J."/>
            <person name="Henrissat B."/>
            <person name="Kuo A."/>
            <person name="Liang C."/>
            <person name="Lipzen A."/>
            <person name="Lutzoni F."/>
            <person name="Magnuson J."/>
            <person name="Mondo S."/>
            <person name="Nolan M."/>
            <person name="Ohm R."/>
            <person name="Pangilinan J."/>
            <person name="Park H.-J."/>
            <person name="Ramirez L."/>
            <person name="Alfaro M."/>
            <person name="Sun H."/>
            <person name="Tritt A."/>
            <person name="Yoshinaga Y."/>
            <person name="Zwiers L.-H."/>
            <person name="Turgeon B."/>
            <person name="Goodwin S."/>
            <person name="Spatafora J."/>
            <person name="Crous P."/>
            <person name="Grigoriev I."/>
        </authorList>
    </citation>
    <scope>NUCLEOTIDE SEQUENCE</scope>
    <source>
        <strain evidence="2">CBS 130266</strain>
    </source>
</reference>
<comment type="caution">
    <text evidence="2">The sequence shown here is derived from an EMBL/GenBank/DDBJ whole genome shotgun (WGS) entry which is preliminary data.</text>
</comment>
<dbReference type="AlphaFoldDB" id="A0A9P4TTJ2"/>
<dbReference type="OrthoDB" id="1731983at2759"/>
<dbReference type="Gene3D" id="3.40.50.720">
    <property type="entry name" value="NAD(P)-binding Rossmann-like Domain"/>
    <property type="match status" value="1"/>
</dbReference>
<dbReference type="EMBL" id="MU007115">
    <property type="protein sequence ID" value="KAF2419910.1"/>
    <property type="molecule type" value="Genomic_DNA"/>
</dbReference>
<dbReference type="InterPro" id="IPR036291">
    <property type="entry name" value="NAD(P)-bd_dom_sf"/>
</dbReference>
<proteinExistence type="predicted"/>
<accession>A0A9P4TTJ2</accession>
<dbReference type="Proteomes" id="UP000800235">
    <property type="component" value="Unassembled WGS sequence"/>
</dbReference>
<dbReference type="PANTHER" id="PTHR32487">
    <property type="entry name" value="3-OXO-DELTA(4,5)-STEROID 5-BETA-REDUCTASE"/>
    <property type="match status" value="1"/>
</dbReference>
<dbReference type="InterPro" id="IPR055222">
    <property type="entry name" value="PRISE-like_Rossmann-fold"/>
</dbReference>
<feature type="domain" description="PRISE-like Rossmann-fold" evidence="1">
    <location>
        <begin position="11"/>
        <end position="386"/>
    </location>
</feature>
<dbReference type="CDD" id="cd08948">
    <property type="entry name" value="5beta-POR_like_SDR_a"/>
    <property type="match status" value="1"/>
</dbReference>
<evidence type="ECO:0000313" key="3">
    <source>
        <dbReference type="Proteomes" id="UP000800235"/>
    </source>
</evidence>